<gene>
    <name evidence="1" type="ORF">LWI29_014576</name>
</gene>
<dbReference type="InterPro" id="IPR021109">
    <property type="entry name" value="Peptidase_aspartic_dom_sf"/>
</dbReference>
<evidence type="ECO:0000313" key="2">
    <source>
        <dbReference type="Proteomes" id="UP001168877"/>
    </source>
</evidence>
<organism evidence="1 2">
    <name type="scientific">Acer saccharum</name>
    <name type="common">Sugar maple</name>
    <dbReference type="NCBI Taxonomy" id="4024"/>
    <lineage>
        <taxon>Eukaryota</taxon>
        <taxon>Viridiplantae</taxon>
        <taxon>Streptophyta</taxon>
        <taxon>Embryophyta</taxon>
        <taxon>Tracheophyta</taxon>
        <taxon>Spermatophyta</taxon>
        <taxon>Magnoliopsida</taxon>
        <taxon>eudicotyledons</taxon>
        <taxon>Gunneridae</taxon>
        <taxon>Pentapetalae</taxon>
        <taxon>rosids</taxon>
        <taxon>malvids</taxon>
        <taxon>Sapindales</taxon>
        <taxon>Sapindaceae</taxon>
        <taxon>Hippocastanoideae</taxon>
        <taxon>Acereae</taxon>
        <taxon>Acer</taxon>
    </lineage>
</organism>
<accession>A0AA39STC2</accession>
<protein>
    <submittedName>
        <fullName evidence="1">Uncharacterized protein</fullName>
    </submittedName>
</protein>
<reference evidence="1" key="1">
    <citation type="journal article" date="2022" name="Plant J.">
        <title>Strategies of tolerance reflected in two North American maple genomes.</title>
        <authorList>
            <person name="McEvoy S.L."/>
            <person name="Sezen U.U."/>
            <person name="Trouern-Trend A."/>
            <person name="McMahon S.M."/>
            <person name="Schaberg P.G."/>
            <person name="Yang J."/>
            <person name="Wegrzyn J.L."/>
            <person name="Swenson N.G."/>
        </authorList>
    </citation>
    <scope>NUCLEOTIDE SEQUENCE</scope>
    <source>
        <strain evidence="1">NS2018</strain>
    </source>
</reference>
<dbReference type="EMBL" id="JAUESC010000004">
    <property type="protein sequence ID" value="KAK0596312.1"/>
    <property type="molecule type" value="Genomic_DNA"/>
</dbReference>
<dbReference type="SUPFAM" id="SSF50630">
    <property type="entry name" value="Acid proteases"/>
    <property type="match status" value="1"/>
</dbReference>
<keyword evidence="2" id="KW-1185">Reference proteome</keyword>
<dbReference type="PANTHER" id="PTHR35046:SF9">
    <property type="entry name" value="RNA-DIRECTED DNA POLYMERASE"/>
    <property type="match status" value="1"/>
</dbReference>
<dbReference type="Pfam" id="PF13650">
    <property type="entry name" value="Asp_protease_2"/>
    <property type="match status" value="1"/>
</dbReference>
<reference evidence="1" key="2">
    <citation type="submission" date="2023-06" db="EMBL/GenBank/DDBJ databases">
        <authorList>
            <person name="Swenson N.G."/>
            <person name="Wegrzyn J.L."/>
            <person name="Mcevoy S.L."/>
        </authorList>
    </citation>
    <scope>NUCLEOTIDE SEQUENCE</scope>
    <source>
        <strain evidence="1">NS2018</strain>
        <tissue evidence="1">Leaf</tissue>
    </source>
</reference>
<proteinExistence type="predicted"/>
<comment type="caution">
    <text evidence="1">The sequence shown here is derived from an EMBL/GenBank/DDBJ whole genome shotgun (WGS) entry which is preliminary data.</text>
</comment>
<name>A0AA39STC2_ACESA</name>
<dbReference type="PANTHER" id="PTHR35046">
    <property type="entry name" value="ZINC KNUCKLE (CCHC-TYPE) FAMILY PROTEIN"/>
    <property type="match status" value="1"/>
</dbReference>
<dbReference type="Gene3D" id="2.40.70.10">
    <property type="entry name" value="Acid Proteases"/>
    <property type="match status" value="1"/>
</dbReference>
<dbReference type="AlphaFoldDB" id="A0AA39STC2"/>
<sequence length="306" mass="33807">MCATKLDDISQRNSIFKTCCSIQGKVCDLIVDSGSCENFVSRKLVEHLKLRAEKHPKPYAIGWIQKSPKANVTEVCKVPISIGQYYREEVACDVVDMDAGHVLLGRPWQFDVDITYRGRDNVCVFSWGGRRIAMVPKRGSVGSSTKATVNEQSSVTLISSVTNLENEIKEAQEVHVVVVRALVIEGEEEQRIVVPEKVQNLLAEFSDLVSEDLPDDLPSPRLSPHFSALNSQLHLKVILGENSCGRLEALSKIQGLVSQSLRLHAQALTLAALAGAAVVEYYDHKSGTKGDRYAKYLPADSYSHKE</sequence>
<evidence type="ECO:0000313" key="1">
    <source>
        <dbReference type="EMBL" id="KAK0596312.1"/>
    </source>
</evidence>
<dbReference type="CDD" id="cd00303">
    <property type="entry name" value="retropepsin_like"/>
    <property type="match status" value="1"/>
</dbReference>
<dbReference type="Proteomes" id="UP001168877">
    <property type="component" value="Unassembled WGS sequence"/>
</dbReference>